<reference evidence="3" key="1">
    <citation type="submission" date="2022-09" db="EMBL/GenBank/DDBJ databases">
        <title>Diverse halophilic archaea isolated from saline environments.</title>
        <authorList>
            <person name="Cui H.-L."/>
        </authorList>
    </citation>
    <scope>NUCLEOTIDE SEQUENCE</scope>
    <source>
        <strain evidence="3">ZS-35-S2</strain>
    </source>
</reference>
<gene>
    <name evidence="3" type="ORF">N0B31_16885</name>
</gene>
<dbReference type="AlphaFoldDB" id="A0A9E7R2V9"/>
<sequence length="169" mass="18004">MGRDSGLQIDSVGGPKTLAGAVGFLLVGLAITGYGVYDYTQQSDAIDDAVEVDATVTEVGIESQSSSSTRGVNYEPQVRFTYQYDGETYEGTRLFPATTAPEYETESAARDAVREYEAGENVTAYVVPDDPDGAFLRAQRSDTPLTLAGIGGVLSLLGGVLTVKRYREP</sequence>
<protein>
    <submittedName>
        <fullName evidence="3">DUF3592 domain-containing protein</fullName>
    </submittedName>
</protein>
<keyword evidence="1" id="KW-0812">Transmembrane</keyword>
<dbReference type="KEGG" id="ssai:N0B31_16885"/>
<evidence type="ECO:0000313" key="3">
    <source>
        <dbReference type="EMBL" id="UWM53798.1"/>
    </source>
</evidence>
<proteinExistence type="predicted"/>
<evidence type="ECO:0000259" key="2">
    <source>
        <dbReference type="Pfam" id="PF12158"/>
    </source>
</evidence>
<accession>A0A9E7R2V9</accession>
<dbReference type="EMBL" id="CP104003">
    <property type="protein sequence ID" value="UWM53798.1"/>
    <property type="molecule type" value="Genomic_DNA"/>
</dbReference>
<dbReference type="Proteomes" id="UP001057580">
    <property type="component" value="Chromosome"/>
</dbReference>
<name>A0A9E7R2V9_9EURY</name>
<feature type="domain" description="DUF3592" evidence="2">
    <location>
        <begin position="52"/>
        <end position="138"/>
    </location>
</feature>
<feature type="transmembrane region" description="Helical" evidence="1">
    <location>
        <begin position="145"/>
        <end position="163"/>
    </location>
</feature>
<dbReference type="Pfam" id="PF12158">
    <property type="entry name" value="DUF3592"/>
    <property type="match status" value="1"/>
</dbReference>
<dbReference type="InterPro" id="IPR021994">
    <property type="entry name" value="DUF3592"/>
</dbReference>
<dbReference type="RefSeq" id="WP_260592792.1">
    <property type="nucleotide sequence ID" value="NZ_CP104003.1"/>
</dbReference>
<keyword evidence="1" id="KW-0472">Membrane</keyword>
<organism evidence="3 4">
    <name type="scientific">Salinirubellus salinus</name>
    <dbReference type="NCBI Taxonomy" id="1364945"/>
    <lineage>
        <taxon>Archaea</taxon>
        <taxon>Methanobacteriati</taxon>
        <taxon>Methanobacteriota</taxon>
        <taxon>Stenosarchaea group</taxon>
        <taxon>Halobacteria</taxon>
        <taxon>Halobacteriales</taxon>
        <taxon>Natronomonadaceae</taxon>
        <taxon>Salinirubellus</taxon>
    </lineage>
</organism>
<evidence type="ECO:0000256" key="1">
    <source>
        <dbReference type="SAM" id="Phobius"/>
    </source>
</evidence>
<evidence type="ECO:0000313" key="4">
    <source>
        <dbReference type="Proteomes" id="UP001057580"/>
    </source>
</evidence>
<feature type="transmembrane region" description="Helical" evidence="1">
    <location>
        <begin position="18"/>
        <end position="37"/>
    </location>
</feature>
<keyword evidence="1" id="KW-1133">Transmembrane helix</keyword>
<dbReference type="GeneID" id="74944133"/>
<keyword evidence="4" id="KW-1185">Reference proteome</keyword>